<protein>
    <submittedName>
        <fullName evidence="1">Uncharacterized protein</fullName>
    </submittedName>
</protein>
<sequence>MNFPVFMEHLYGMGVRLTPDHRLAAVEAHPEQGPSAKRATLRNVFANMSLERDVDQVVVEYGTTPCDDLYHELVPMSKNKGAVDWSHVHDPARLFPEQSSEGEFVLFRAGDCVASRNIHAAIYDSLRLMKDL</sequence>
<accession>A0A7S2GXG5</accession>
<proteinExistence type="predicted"/>
<dbReference type="EMBL" id="HBGQ01065741">
    <property type="protein sequence ID" value="CAD9474399.1"/>
    <property type="molecule type" value="Transcribed_RNA"/>
</dbReference>
<evidence type="ECO:0000313" key="1">
    <source>
        <dbReference type="EMBL" id="CAD9474399.1"/>
    </source>
</evidence>
<dbReference type="InterPro" id="IPR036188">
    <property type="entry name" value="FAD/NAD-bd_sf"/>
</dbReference>
<name>A0A7S2GXG5_9DINO</name>
<reference evidence="1" key="1">
    <citation type="submission" date="2021-01" db="EMBL/GenBank/DDBJ databases">
        <authorList>
            <person name="Corre E."/>
            <person name="Pelletier E."/>
            <person name="Niang G."/>
            <person name="Scheremetjew M."/>
            <person name="Finn R."/>
            <person name="Kale V."/>
            <person name="Holt S."/>
            <person name="Cochrane G."/>
            <person name="Meng A."/>
            <person name="Brown T."/>
            <person name="Cohen L."/>
        </authorList>
    </citation>
    <scope>NUCLEOTIDE SEQUENCE</scope>
    <source>
        <strain evidence="1">CCMP2222</strain>
    </source>
</reference>
<dbReference type="Gene3D" id="3.50.50.60">
    <property type="entry name" value="FAD/NAD(P)-binding domain"/>
    <property type="match status" value="1"/>
</dbReference>
<gene>
    <name evidence="1" type="ORF">AAND1436_LOCUS31756</name>
</gene>
<dbReference type="AlphaFoldDB" id="A0A7S2GXG5"/>
<dbReference type="Gene3D" id="3.40.50.720">
    <property type="entry name" value="NAD(P)-binding Rossmann-like Domain"/>
    <property type="match status" value="1"/>
</dbReference>
<organism evidence="1">
    <name type="scientific">Alexandrium andersonii</name>
    <dbReference type="NCBI Taxonomy" id="327968"/>
    <lineage>
        <taxon>Eukaryota</taxon>
        <taxon>Sar</taxon>
        <taxon>Alveolata</taxon>
        <taxon>Dinophyceae</taxon>
        <taxon>Gonyaulacales</taxon>
        <taxon>Pyrocystaceae</taxon>
        <taxon>Alexandrium</taxon>
    </lineage>
</organism>